<dbReference type="RefSeq" id="XP_018436695.2">
    <property type="nucleotide sequence ID" value="XM_018581193.2"/>
</dbReference>
<reference evidence="2" key="1">
    <citation type="journal article" date="2019" name="Database">
        <title>The radish genome database (RadishGD): an integrated information resource for radish genomics.</title>
        <authorList>
            <person name="Yu H.J."/>
            <person name="Baek S."/>
            <person name="Lee Y.J."/>
            <person name="Cho A."/>
            <person name="Mun J.H."/>
        </authorList>
    </citation>
    <scope>NUCLEOTIDE SEQUENCE [LARGE SCALE GENOMIC DNA]</scope>
    <source>
        <strain evidence="2">cv. WK10039</strain>
    </source>
</reference>
<proteinExistence type="predicted"/>
<dbReference type="SUPFAM" id="SSF53474">
    <property type="entry name" value="alpha/beta-Hydrolases"/>
    <property type="match status" value="1"/>
</dbReference>
<dbReference type="OrthoDB" id="414698at2759"/>
<dbReference type="Proteomes" id="UP000504610">
    <property type="component" value="Chromosome 6"/>
</dbReference>
<dbReference type="PANTHER" id="PTHR22778">
    <property type="entry name" value="OVARIAN CANCER GENE-2 PROTEIN-RELATED"/>
    <property type="match status" value="1"/>
</dbReference>
<dbReference type="Pfam" id="PF03959">
    <property type="entry name" value="FSH1"/>
    <property type="match status" value="1"/>
</dbReference>
<dbReference type="KEGG" id="rsz:108809069"/>
<dbReference type="Gene3D" id="3.40.50.1820">
    <property type="entry name" value="alpha/beta hydrolase"/>
    <property type="match status" value="1"/>
</dbReference>
<name>A0A6J0JM14_RAPSA</name>
<dbReference type="GeneID" id="108809069"/>
<keyword evidence="2" id="KW-1185">Reference proteome</keyword>
<evidence type="ECO:0000313" key="2">
    <source>
        <dbReference type="Proteomes" id="UP000504610"/>
    </source>
</evidence>
<protein>
    <submittedName>
        <fullName evidence="3">Uncharacterized protein LOC108809069</fullName>
    </submittedName>
</protein>
<sequence length="284" mass="31818">MDLKSNSSCKTRNLSESSTTTTLLSKMLSHSYSCCQTATGSRPPRQAFKITAAMSSERNPRILCLHGFRTSGLILRSLITSKWPDTVLRNLDLDFLDGPFPATGKSDVERFYDPPYYEWYQASKGFREYWNFEECLDYVEDYMIKHGPFDGLLGFSQGAFLSAALPGMQEQGKALTKVPKVKFLVLISAGKIPGLRFGQPKAAVGAFSSPVRCPSLHFIGERDFLKTEGEVLVESFVEPVVIRHTSGHTIPKLETEAEETVLSFFQRIRQMLSDDESSSLRSLM</sequence>
<dbReference type="AlphaFoldDB" id="A0A6J0JM14"/>
<feature type="domain" description="Serine hydrolase" evidence="1">
    <location>
        <begin position="58"/>
        <end position="257"/>
    </location>
</feature>
<gene>
    <name evidence="3" type="primary">LOC108809069</name>
</gene>
<organism evidence="2 3">
    <name type="scientific">Raphanus sativus</name>
    <name type="common">Radish</name>
    <name type="synonym">Raphanus raphanistrum var. sativus</name>
    <dbReference type="NCBI Taxonomy" id="3726"/>
    <lineage>
        <taxon>Eukaryota</taxon>
        <taxon>Viridiplantae</taxon>
        <taxon>Streptophyta</taxon>
        <taxon>Embryophyta</taxon>
        <taxon>Tracheophyta</taxon>
        <taxon>Spermatophyta</taxon>
        <taxon>Magnoliopsida</taxon>
        <taxon>eudicotyledons</taxon>
        <taxon>Gunneridae</taxon>
        <taxon>Pentapetalae</taxon>
        <taxon>rosids</taxon>
        <taxon>malvids</taxon>
        <taxon>Brassicales</taxon>
        <taxon>Brassicaceae</taxon>
        <taxon>Brassiceae</taxon>
        <taxon>Raphanus</taxon>
    </lineage>
</organism>
<dbReference type="InterPro" id="IPR029058">
    <property type="entry name" value="AB_hydrolase_fold"/>
</dbReference>
<reference evidence="3" key="2">
    <citation type="submission" date="2025-08" db="UniProtKB">
        <authorList>
            <consortium name="RefSeq"/>
        </authorList>
    </citation>
    <scope>IDENTIFICATION</scope>
    <source>
        <tissue evidence="3">Leaf</tissue>
    </source>
</reference>
<evidence type="ECO:0000259" key="1">
    <source>
        <dbReference type="Pfam" id="PF03959"/>
    </source>
</evidence>
<evidence type="ECO:0000313" key="3">
    <source>
        <dbReference type="RefSeq" id="XP_018436695.2"/>
    </source>
</evidence>
<accession>A0A6J0JM14</accession>
<dbReference type="InterPro" id="IPR005645">
    <property type="entry name" value="FSH-like_dom"/>
</dbReference>
<dbReference type="PANTHER" id="PTHR22778:SF52">
    <property type="entry name" value="SERINE HYDROLASE FSH DOMAIN-CONTAINING PROTEIN"/>
    <property type="match status" value="1"/>
</dbReference>